<dbReference type="SMART" id="SM01417">
    <property type="entry name" value="Solute_trans_a"/>
    <property type="match status" value="1"/>
</dbReference>
<keyword evidence="7" id="KW-1185">Reference proteome</keyword>
<feature type="transmembrane region" description="Helical" evidence="5">
    <location>
        <begin position="29"/>
        <end position="51"/>
    </location>
</feature>
<evidence type="ECO:0000256" key="5">
    <source>
        <dbReference type="SAM" id="Phobius"/>
    </source>
</evidence>
<evidence type="ECO:0000256" key="4">
    <source>
        <dbReference type="ARBA" id="ARBA00023136"/>
    </source>
</evidence>
<keyword evidence="3 5" id="KW-1133">Transmembrane helix</keyword>
<dbReference type="AlphaFoldDB" id="A8PSX4"/>
<dbReference type="InterPro" id="IPR005178">
    <property type="entry name" value="Ostalpha/TMEM184C"/>
</dbReference>
<feature type="transmembrane region" description="Helical" evidence="5">
    <location>
        <begin position="202"/>
        <end position="225"/>
    </location>
</feature>
<evidence type="ECO:0000256" key="2">
    <source>
        <dbReference type="ARBA" id="ARBA00022692"/>
    </source>
</evidence>
<feature type="transmembrane region" description="Helical" evidence="5">
    <location>
        <begin position="63"/>
        <end position="80"/>
    </location>
</feature>
<dbReference type="VEuPathDB" id="FungiDB:MGL_0332"/>
<keyword evidence="2 5" id="KW-0812">Transmembrane</keyword>
<evidence type="ECO:0000313" key="7">
    <source>
        <dbReference type="Proteomes" id="UP000008837"/>
    </source>
</evidence>
<dbReference type="RefSeq" id="XP_001732557.1">
    <property type="nucleotide sequence ID" value="XM_001732505.1"/>
</dbReference>
<dbReference type="OrthoDB" id="5348404at2759"/>
<reference evidence="6 7" key="1">
    <citation type="journal article" date="2007" name="Proc. Natl. Acad. Sci. U.S.A.">
        <title>Dandruff-associated Malassezia genomes reveal convergent and divergent virulence traits shared with plant and human fungal pathogens.</title>
        <authorList>
            <person name="Xu J."/>
            <person name="Saunders C.W."/>
            <person name="Hu P."/>
            <person name="Grant R.A."/>
            <person name="Boekhout T."/>
            <person name="Kuramae E.E."/>
            <person name="Kronstad J.W."/>
            <person name="Deangelis Y.M."/>
            <person name="Reeder N.L."/>
            <person name="Johnstone K.R."/>
            <person name="Leland M."/>
            <person name="Fieno A.M."/>
            <person name="Begley W.M."/>
            <person name="Sun Y."/>
            <person name="Lacey M.P."/>
            <person name="Chaudhary T."/>
            <person name="Keough T."/>
            <person name="Chu L."/>
            <person name="Sears R."/>
            <person name="Yuan B."/>
            <person name="Dawson T.L.Jr."/>
        </authorList>
    </citation>
    <scope>NUCLEOTIDE SEQUENCE [LARGE SCALE GENOMIC DNA]</scope>
    <source>
        <strain evidence="7">ATCC MYA-4612 / CBS 7966</strain>
    </source>
</reference>
<comment type="caution">
    <text evidence="6">The sequence shown here is derived from an EMBL/GenBank/DDBJ whole genome shotgun (WGS) entry which is preliminary data.</text>
</comment>
<comment type="subcellular location">
    <subcellularLocation>
        <location evidence="1">Membrane</location>
        <topology evidence="1">Multi-pass membrane protein</topology>
    </subcellularLocation>
</comment>
<dbReference type="EMBL" id="AAYY01000001">
    <property type="protein sequence ID" value="EDP45343.1"/>
    <property type="molecule type" value="Genomic_DNA"/>
</dbReference>
<sequence length="406" mass="46777">MATLCTTWLSVYSVILQLKHYYKPSLQRYVVRILVMPMLYAVASTISLFSLQLAEMIDLMRDLYEAFVIYCFFSLLVEYLSGERAMLTYLHGRPPMPHLFPLNMFFYPMDMSDPYTFLAIKRGILQYVQIKPILAIATVFLKIYGKYEDGHLHLKNGYTWIAIVYNFSVFVALYALTVFWICLHTELAPFRVAPKFLCVKGVIFFSFWQSLLISVIVSTGLIRHIGGIYGDTYMSTALQDFLICLEMPLFALAHMYAFSHLDYIPRTSGLVGRMPFLFALRDSFGTGDVVADTLATVHGTNYTYRSWEPSEDVRHHLYAFKGRSRAGLRYTDDGRTKYWINGNATAHGDEGTPLRIASQTHYLSINNECDELADVHFPKLTQEEEILYQLSRKLPFGDYRYPCIQA</sequence>
<dbReference type="FunCoup" id="A8PSX4">
    <property type="interactions" value="133"/>
</dbReference>
<evidence type="ECO:0000256" key="3">
    <source>
        <dbReference type="ARBA" id="ARBA00022989"/>
    </source>
</evidence>
<feature type="transmembrane region" description="Helical" evidence="5">
    <location>
        <begin position="157"/>
        <end position="181"/>
    </location>
</feature>
<keyword evidence="4 5" id="KW-0472">Membrane</keyword>
<evidence type="ECO:0000313" key="6">
    <source>
        <dbReference type="EMBL" id="EDP45343.1"/>
    </source>
</evidence>
<dbReference type="Proteomes" id="UP000008837">
    <property type="component" value="Unassembled WGS sequence"/>
</dbReference>
<dbReference type="InParanoid" id="A8PSX4"/>
<proteinExistence type="predicted"/>
<protein>
    <recommendedName>
        <fullName evidence="8">DUF300-domain-containing protein</fullName>
    </recommendedName>
</protein>
<dbReference type="KEGG" id="mgl:MGL_0332"/>
<name>A8PSX4_MALGO</name>
<feature type="transmembrane region" description="Helical" evidence="5">
    <location>
        <begin position="127"/>
        <end position="145"/>
    </location>
</feature>
<accession>A8PSX4</accession>
<gene>
    <name evidence="6" type="ORF">MGL_0332</name>
</gene>
<evidence type="ECO:0000256" key="1">
    <source>
        <dbReference type="ARBA" id="ARBA00004141"/>
    </source>
</evidence>
<dbReference type="OMA" id="AFAIAHW"/>
<dbReference type="STRING" id="425265.A8PSX4"/>
<evidence type="ECO:0008006" key="8">
    <source>
        <dbReference type="Google" id="ProtNLM"/>
    </source>
</evidence>
<organism evidence="6 7">
    <name type="scientific">Malassezia globosa (strain ATCC MYA-4612 / CBS 7966)</name>
    <name type="common">Dandruff-associated fungus</name>
    <dbReference type="NCBI Taxonomy" id="425265"/>
    <lineage>
        <taxon>Eukaryota</taxon>
        <taxon>Fungi</taxon>
        <taxon>Dikarya</taxon>
        <taxon>Basidiomycota</taxon>
        <taxon>Ustilaginomycotina</taxon>
        <taxon>Malasseziomycetes</taxon>
        <taxon>Malasseziales</taxon>
        <taxon>Malasseziaceae</taxon>
        <taxon>Malassezia</taxon>
    </lineage>
</organism>
<dbReference type="PANTHER" id="PTHR23423">
    <property type="entry name" value="ORGANIC SOLUTE TRANSPORTER-RELATED"/>
    <property type="match status" value="1"/>
</dbReference>
<feature type="transmembrane region" description="Helical" evidence="5">
    <location>
        <begin position="237"/>
        <end position="258"/>
    </location>
</feature>
<dbReference type="GeneID" id="5856863"/>
<dbReference type="GO" id="GO:0016020">
    <property type="term" value="C:membrane"/>
    <property type="evidence" value="ECO:0007669"/>
    <property type="project" value="UniProtKB-SubCell"/>
</dbReference>
<dbReference type="Pfam" id="PF03619">
    <property type="entry name" value="Solute_trans_a"/>
    <property type="match status" value="1"/>
</dbReference>